<accession>A0A7R9PEJ8</accession>
<sequence>MGALTSLPLSRKSWIHTCAVQTA</sequence>
<gene>
    <name evidence="1" type="ORF">TCMB3V08_LOCUS12870</name>
</gene>
<dbReference type="EMBL" id="OE199085">
    <property type="protein sequence ID" value="CAD7580337.1"/>
    <property type="molecule type" value="Genomic_DNA"/>
</dbReference>
<proteinExistence type="predicted"/>
<reference evidence="1" key="1">
    <citation type="submission" date="2020-11" db="EMBL/GenBank/DDBJ databases">
        <authorList>
            <person name="Tran Van P."/>
        </authorList>
    </citation>
    <scope>NUCLEOTIDE SEQUENCE</scope>
</reference>
<protein>
    <submittedName>
        <fullName evidence="1">(California timema) hypothetical protein</fullName>
    </submittedName>
</protein>
<organism evidence="1">
    <name type="scientific">Timema californicum</name>
    <name type="common">California timema</name>
    <name type="synonym">Walking stick</name>
    <dbReference type="NCBI Taxonomy" id="61474"/>
    <lineage>
        <taxon>Eukaryota</taxon>
        <taxon>Metazoa</taxon>
        <taxon>Ecdysozoa</taxon>
        <taxon>Arthropoda</taxon>
        <taxon>Hexapoda</taxon>
        <taxon>Insecta</taxon>
        <taxon>Pterygota</taxon>
        <taxon>Neoptera</taxon>
        <taxon>Polyneoptera</taxon>
        <taxon>Phasmatodea</taxon>
        <taxon>Timematodea</taxon>
        <taxon>Timematoidea</taxon>
        <taxon>Timematidae</taxon>
        <taxon>Timema</taxon>
    </lineage>
</organism>
<name>A0A7R9PEJ8_TIMCA</name>
<dbReference type="AlphaFoldDB" id="A0A7R9PEJ8"/>
<evidence type="ECO:0000313" key="1">
    <source>
        <dbReference type="EMBL" id="CAD7580337.1"/>
    </source>
</evidence>